<reference evidence="2" key="1">
    <citation type="submission" date="2016-10" db="EMBL/GenBank/DDBJ databases">
        <authorList>
            <person name="Varghese N."/>
            <person name="Submissions S."/>
        </authorList>
    </citation>
    <scope>NUCLEOTIDE SEQUENCE [LARGE SCALE GENOMIC DNA]</scope>
    <source>
        <strain evidence="2">LMG 22563</strain>
    </source>
</reference>
<dbReference type="OrthoDB" id="9795554at2"/>
<proteinExistence type="predicted"/>
<dbReference type="Proteomes" id="UP000183018">
    <property type="component" value="Unassembled WGS sequence"/>
</dbReference>
<gene>
    <name evidence="1" type="ORF">SAMN05216602_0328</name>
</gene>
<evidence type="ECO:0008006" key="3">
    <source>
        <dbReference type="Google" id="ProtNLM"/>
    </source>
</evidence>
<name>A0A1I3GSM0_9GAMM</name>
<dbReference type="InterPro" id="IPR037883">
    <property type="entry name" value="Knr4/Smi1-like_sf"/>
</dbReference>
<organism evidence="1 2">
    <name type="scientific">Phytopseudomonas argentinensis</name>
    <dbReference type="NCBI Taxonomy" id="289370"/>
    <lineage>
        <taxon>Bacteria</taxon>
        <taxon>Pseudomonadati</taxon>
        <taxon>Pseudomonadota</taxon>
        <taxon>Gammaproteobacteria</taxon>
        <taxon>Pseudomonadales</taxon>
        <taxon>Pseudomonadaceae</taxon>
        <taxon>Phytopseudomonas</taxon>
    </lineage>
</organism>
<evidence type="ECO:0000313" key="2">
    <source>
        <dbReference type="Proteomes" id="UP000183018"/>
    </source>
</evidence>
<evidence type="ECO:0000313" key="1">
    <source>
        <dbReference type="EMBL" id="SFI26447.1"/>
    </source>
</evidence>
<protein>
    <recommendedName>
        <fullName evidence="3">SMI1/KNR4 family protein</fullName>
    </recommendedName>
</protein>
<dbReference type="AlphaFoldDB" id="A0A1I3GSM0"/>
<dbReference type="EMBL" id="FORC01000001">
    <property type="protein sequence ID" value="SFI26447.1"/>
    <property type="molecule type" value="Genomic_DNA"/>
</dbReference>
<keyword evidence="2" id="KW-1185">Reference proteome</keyword>
<accession>A0A1I3GSM0</accession>
<dbReference type="Gene3D" id="3.40.1580.10">
    <property type="entry name" value="SMI1/KNR4-like"/>
    <property type="match status" value="1"/>
</dbReference>
<sequence length="106" mass="12052">MVYMNIEELKKILHSWIGEGYIEGELLVQPEWYVLWQPEEVEESNRDYQLSEYAPGFVTFGGNGAGELLVVNEQGEVFYLPAIGMAADAAIKIANSLQEFKGYMRQ</sequence>